<proteinExistence type="predicted"/>
<reference evidence="1 2" key="1">
    <citation type="submission" date="2020-07" db="EMBL/GenBank/DDBJ databases">
        <title>Diversity of carbapenemase encoding genes among Pseudomonas putida group clinical isolates in a tertiary Brazilian hospital.</title>
        <authorList>
            <person name="Alberto-Lei F."/>
            <person name="Nodari C.S."/>
            <person name="Streling A.P."/>
            <person name="Paulino J.T."/>
            <person name="Bessa-Neto F.O."/>
            <person name="Cayo R."/>
            <person name="Gales A.C."/>
        </authorList>
    </citation>
    <scope>NUCLEOTIDE SEQUENCE [LARGE SCALE GENOMIC DNA]</scope>
    <source>
        <strain evidence="1 2">12273</strain>
    </source>
</reference>
<dbReference type="Proteomes" id="UP000590738">
    <property type="component" value="Unassembled WGS sequence"/>
</dbReference>
<feature type="non-terminal residue" evidence="1">
    <location>
        <position position="1"/>
    </location>
</feature>
<protein>
    <submittedName>
        <fullName evidence="1">Glutathione-dependent formaldehyde dehydrogenase</fullName>
    </submittedName>
</protein>
<comment type="caution">
    <text evidence="1">The sequence shown here is derived from an EMBL/GenBank/DDBJ whole genome shotgun (WGS) entry which is preliminary data.</text>
</comment>
<dbReference type="AlphaFoldDB" id="A0A7W2QWL2"/>
<gene>
    <name evidence="1" type="ORF">H4B97_24250</name>
</gene>
<evidence type="ECO:0000313" key="2">
    <source>
        <dbReference type="Proteomes" id="UP000590738"/>
    </source>
</evidence>
<organism evidence="1 2">
    <name type="scientific">Pseudomonas juntendi</name>
    <dbReference type="NCBI Taxonomy" id="2666183"/>
    <lineage>
        <taxon>Bacteria</taxon>
        <taxon>Pseudomonadati</taxon>
        <taxon>Pseudomonadota</taxon>
        <taxon>Gammaproteobacteria</taxon>
        <taxon>Pseudomonadales</taxon>
        <taxon>Pseudomonadaceae</taxon>
        <taxon>Pseudomonas</taxon>
    </lineage>
</organism>
<evidence type="ECO:0000313" key="1">
    <source>
        <dbReference type="EMBL" id="MBA6145544.1"/>
    </source>
</evidence>
<accession>A0A7W2QWL2</accession>
<name>A0A7W2QWL2_9PSED</name>
<dbReference type="EMBL" id="JACGCZ010000068">
    <property type="protein sequence ID" value="MBA6145544.1"/>
    <property type="molecule type" value="Genomic_DNA"/>
</dbReference>
<sequence>RLQPELIVTHRLALEEAAMGYKMFDQKQDNCRKVILVPGAAAGTLGPDYV</sequence>